<dbReference type="AlphaFoldDB" id="A0AAV0B2N6"/>
<proteinExistence type="predicted"/>
<evidence type="ECO:0000313" key="2">
    <source>
        <dbReference type="EMBL" id="CAH7676462.1"/>
    </source>
</evidence>
<feature type="compositionally biased region" description="Polar residues" evidence="1">
    <location>
        <begin position="119"/>
        <end position="136"/>
    </location>
</feature>
<dbReference type="EMBL" id="CALTRL010002698">
    <property type="protein sequence ID" value="CAH7676462.1"/>
    <property type="molecule type" value="Genomic_DNA"/>
</dbReference>
<keyword evidence="3" id="KW-1185">Reference proteome</keyword>
<accession>A0AAV0B2N6</accession>
<evidence type="ECO:0000313" key="3">
    <source>
        <dbReference type="Proteomes" id="UP001153365"/>
    </source>
</evidence>
<sequence>MALKCWPFWERYPEDGFDMSKSLGGYKIGQITQGGPIEDIMWTCLLCKIRVTSNIVKHSNTKNHKAAVREIERRNRALYQSSNNHKAGLKKHFQMETDDNDDEAQTNSESESKSEADTDSNNLSELSSDYQDSLSEISEDVESIADAILETDIDHEILG</sequence>
<dbReference type="Proteomes" id="UP001153365">
    <property type="component" value="Unassembled WGS sequence"/>
</dbReference>
<protein>
    <recommendedName>
        <fullName evidence="4">U1-type domain-containing protein</fullName>
    </recommendedName>
</protein>
<comment type="caution">
    <text evidence="2">The sequence shown here is derived from an EMBL/GenBank/DDBJ whole genome shotgun (WGS) entry which is preliminary data.</text>
</comment>
<name>A0AAV0B2N6_PHAPC</name>
<organism evidence="2 3">
    <name type="scientific">Phakopsora pachyrhizi</name>
    <name type="common">Asian soybean rust disease fungus</name>
    <dbReference type="NCBI Taxonomy" id="170000"/>
    <lineage>
        <taxon>Eukaryota</taxon>
        <taxon>Fungi</taxon>
        <taxon>Dikarya</taxon>
        <taxon>Basidiomycota</taxon>
        <taxon>Pucciniomycotina</taxon>
        <taxon>Pucciniomycetes</taxon>
        <taxon>Pucciniales</taxon>
        <taxon>Phakopsoraceae</taxon>
        <taxon>Phakopsora</taxon>
    </lineage>
</organism>
<evidence type="ECO:0000256" key="1">
    <source>
        <dbReference type="SAM" id="MobiDB-lite"/>
    </source>
</evidence>
<evidence type="ECO:0008006" key="4">
    <source>
        <dbReference type="Google" id="ProtNLM"/>
    </source>
</evidence>
<feature type="region of interest" description="Disordered" evidence="1">
    <location>
        <begin position="79"/>
        <end position="138"/>
    </location>
</feature>
<reference evidence="2" key="1">
    <citation type="submission" date="2022-06" db="EMBL/GenBank/DDBJ databases">
        <authorList>
            <consortium name="SYNGENTA / RWTH Aachen University"/>
        </authorList>
    </citation>
    <scope>NUCLEOTIDE SEQUENCE</scope>
</reference>
<gene>
    <name evidence="2" type="ORF">PPACK8108_LOCUS11605</name>
</gene>